<dbReference type="GO" id="GO:0042147">
    <property type="term" value="P:retrograde transport, endosome to Golgi"/>
    <property type="evidence" value="ECO:0007669"/>
    <property type="project" value="TreeGrafter"/>
</dbReference>
<protein>
    <submittedName>
        <fullName evidence="7">Uncharacterized protein</fullName>
    </submittedName>
</protein>
<evidence type="ECO:0000313" key="7">
    <source>
        <dbReference type="EMBL" id="ORC92848.1"/>
    </source>
</evidence>
<dbReference type="EMBL" id="NBCO01000002">
    <property type="protein sequence ID" value="ORC92848.1"/>
    <property type="molecule type" value="Genomic_DNA"/>
</dbReference>
<feature type="region of interest" description="Disordered" evidence="5">
    <location>
        <begin position="136"/>
        <end position="170"/>
    </location>
</feature>
<comment type="subcellular location">
    <subcellularLocation>
        <location evidence="1">Membrane</location>
        <topology evidence="1">Multi-pass membrane protein</topology>
    </subcellularLocation>
</comment>
<dbReference type="InterPro" id="IPR052241">
    <property type="entry name" value="SLC66/Scramblase_ANY1"/>
</dbReference>
<evidence type="ECO:0000256" key="3">
    <source>
        <dbReference type="ARBA" id="ARBA00022989"/>
    </source>
</evidence>
<keyword evidence="2 6" id="KW-0812">Transmembrane</keyword>
<evidence type="ECO:0000256" key="6">
    <source>
        <dbReference type="SAM" id="Phobius"/>
    </source>
</evidence>
<dbReference type="PANTHER" id="PTHR14856">
    <property type="entry name" value="PQ-LOOP REPEAT-CONTAINING PROTEIN 1-LIKE PROTEIN"/>
    <property type="match status" value="1"/>
</dbReference>
<keyword evidence="4 6" id="KW-0472">Membrane</keyword>
<dbReference type="RefSeq" id="XP_028886914.1">
    <property type="nucleotide sequence ID" value="XM_029021492.1"/>
</dbReference>
<dbReference type="GO" id="GO:0016020">
    <property type="term" value="C:membrane"/>
    <property type="evidence" value="ECO:0007669"/>
    <property type="project" value="UniProtKB-SubCell"/>
</dbReference>
<dbReference type="FunFam" id="1.20.1280.290:FF:000005">
    <property type="entry name" value="PQ-loop repeat-containing protein 1"/>
    <property type="match status" value="1"/>
</dbReference>
<feature type="transmembrane region" description="Helical" evidence="6">
    <location>
        <begin position="101"/>
        <end position="125"/>
    </location>
</feature>
<dbReference type="GeneID" id="39981272"/>
<dbReference type="PANTHER" id="PTHR14856:SF9">
    <property type="entry name" value="PQ-LOOP REPEAT-CONTAINING PROTEIN 1"/>
    <property type="match status" value="1"/>
</dbReference>
<dbReference type="GO" id="GO:0005768">
    <property type="term" value="C:endosome"/>
    <property type="evidence" value="ECO:0007669"/>
    <property type="project" value="TreeGrafter"/>
</dbReference>
<proteinExistence type="predicted"/>
<dbReference type="SMART" id="SM00679">
    <property type="entry name" value="CTNS"/>
    <property type="match status" value="1"/>
</dbReference>
<name>A0A1X0P7J7_9TRYP</name>
<keyword evidence="3 6" id="KW-1133">Transmembrane helix</keyword>
<organism evidence="7 8">
    <name type="scientific">Trypanosoma theileri</name>
    <dbReference type="NCBI Taxonomy" id="67003"/>
    <lineage>
        <taxon>Eukaryota</taxon>
        <taxon>Discoba</taxon>
        <taxon>Euglenozoa</taxon>
        <taxon>Kinetoplastea</taxon>
        <taxon>Metakinetoplastina</taxon>
        <taxon>Trypanosomatida</taxon>
        <taxon>Trypanosomatidae</taxon>
        <taxon>Trypanosoma</taxon>
    </lineage>
</organism>
<sequence length="370" mass="41020">MPVLLDKMEDNRLNKSTISNTVGETNNNNNNAMSIEHSWKDIGFFLFSVGMVVGPHIGYMFQIHEMSTKRNVEGYSPIVSAILLLSNSIRILYYIGYQFALALLFQSVLAVVVHLLLLLLVVHIVQVDYHIDSDSPEANGGEMTETGVEINNNNNHNTINNHNNNNGSTPVEVTQGVDPNTVIVSEGVSHCFAFLWLDHQASKIELAILSLSPSGLVRLYFIWLFIAMMVVLVYYAIVGVPVVVGYVALGLEALLVLPQILRNHRRCSTAGLTMMLVLTWVLGDLIKVVYFIVDKQPLPFLVCGCIQIGLDVIVVAQVIYYHFHNNGRMENRERQTSAVVGIGEDLQVETSVATPTAMEGEIVRPNSVNK</sequence>
<dbReference type="VEuPathDB" id="TriTrypDB:TM35_000021740"/>
<dbReference type="GO" id="GO:0005802">
    <property type="term" value="C:trans-Golgi network"/>
    <property type="evidence" value="ECO:0007669"/>
    <property type="project" value="TreeGrafter"/>
</dbReference>
<dbReference type="OrthoDB" id="292213at2759"/>
<dbReference type="GO" id="GO:0045332">
    <property type="term" value="P:phospholipid translocation"/>
    <property type="evidence" value="ECO:0007669"/>
    <property type="project" value="TreeGrafter"/>
</dbReference>
<feature type="transmembrane region" description="Helical" evidence="6">
    <location>
        <begin position="74"/>
        <end position="95"/>
    </location>
</feature>
<comment type="caution">
    <text evidence="7">The sequence shown here is derived from an EMBL/GenBank/DDBJ whole genome shotgun (WGS) entry which is preliminary data.</text>
</comment>
<keyword evidence="8" id="KW-1185">Reference proteome</keyword>
<dbReference type="InterPro" id="IPR006603">
    <property type="entry name" value="PQ-loop_rpt"/>
</dbReference>
<dbReference type="STRING" id="67003.A0A1X0P7J7"/>
<reference evidence="7 8" key="1">
    <citation type="submission" date="2017-03" db="EMBL/GenBank/DDBJ databases">
        <title>An alternative strategy for trypanosome survival in the mammalian bloodstream revealed through genome and transcriptome analysis of the ubiquitous bovine parasite Trypanosoma (Megatrypanum) theileri.</title>
        <authorList>
            <person name="Kelly S."/>
            <person name="Ivens A."/>
            <person name="Mott A."/>
            <person name="O'Neill E."/>
            <person name="Emms D."/>
            <person name="Macleod O."/>
            <person name="Voorheis P."/>
            <person name="Matthews J."/>
            <person name="Matthews K."/>
            <person name="Carrington M."/>
        </authorList>
    </citation>
    <scope>NUCLEOTIDE SEQUENCE [LARGE SCALE GENOMIC DNA]</scope>
    <source>
        <strain evidence="7">Edinburgh</strain>
    </source>
</reference>
<feature type="compositionally biased region" description="Low complexity" evidence="5">
    <location>
        <begin position="150"/>
        <end position="166"/>
    </location>
</feature>
<accession>A0A1X0P7J7</accession>
<dbReference type="Gene3D" id="1.20.1280.290">
    <property type="match status" value="1"/>
</dbReference>
<dbReference type="Pfam" id="PF04193">
    <property type="entry name" value="PQ-loop"/>
    <property type="match status" value="1"/>
</dbReference>
<evidence type="ECO:0000313" key="8">
    <source>
        <dbReference type="Proteomes" id="UP000192257"/>
    </source>
</evidence>
<evidence type="ECO:0000256" key="1">
    <source>
        <dbReference type="ARBA" id="ARBA00004141"/>
    </source>
</evidence>
<feature type="transmembrane region" description="Helical" evidence="6">
    <location>
        <begin position="273"/>
        <end position="293"/>
    </location>
</feature>
<dbReference type="Proteomes" id="UP000192257">
    <property type="component" value="Unassembled WGS sequence"/>
</dbReference>
<feature type="transmembrane region" description="Helical" evidence="6">
    <location>
        <begin position="299"/>
        <end position="323"/>
    </location>
</feature>
<feature type="transmembrane region" description="Helical" evidence="6">
    <location>
        <begin position="42"/>
        <end position="62"/>
    </location>
</feature>
<evidence type="ECO:0000256" key="4">
    <source>
        <dbReference type="ARBA" id="ARBA00023136"/>
    </source>
</evidence>
<dbReference type="GO" id="GO:0005829">
    <property type="term" value="C:cytosol"/>
    <property type="evidence" value="ECO:0007669"/>
    <property type="project" value="GOC"/>
</dbReference>
<dbReference type="AlphaFoldDB" id="A0A1X0P7J7"/>
<evidence type="ECO:0000256" key="5">
    <source>
        <dbReference type="SAM" id="MobiDB-lite"/>
    </source>
</evidence>
<evidence type="ECO:0000256" key="2">
    <source>
        <dbReference type="ARBA" id="ARBA00022692"/>
    </source>
</evidence>
<gene>
    <name evidence="7" type="ORF">TM35_000021740</name>
</gene>
<feature type="transmembrane region" description="Helical" evidence="6">
    <location>
        <begin position="219"/>
        <end position="237"/>
    </location>
</feature>